<evidence type="ECO:0000313" key="2">
    <source>
        <dbReference type="Proteomes" id="UP000000763"/>
    </source>
</evidence>
<proteinExistence type="predicted"/>
<dbReference type="EMBL" id="AP008210">
    <property type="protein sequence ID" value="BAH92497.1"/>
    <property type="molecule type" value="Genomic_DNA"/>
</dbReference>
<reference evidence="1 2" key="1">
    <citation type="journal article" date="2005" name="Nature">
        <title>The map-based sequence of the rice genome.</title>
        <authorList>
            <consortium name="International rice genome sequencing project (IRGSP)"/>
            <person name="Matsumoto T."/>
            <person name="Wu J."/>
            <person name="Kanamori H."/>
            <person name="Katayose Y."/>
            <person name="Fujisawa M."/>
            <person name="Namiki N."/>
            <person name="Mizuno H."/>
            <person name="Yamamoto K."/>
            <person name="Antonio B.A."/>
            <person name="Baba T."/>
            <person name="Sakata K."/>
            <person name="Nagamura Y."/>
            <person name="Aoki H."/>
            <person name="Arikawa K."/>
            <person name="Arita K."/>
            <person name="Bito T."/>
            <person name="Chiden Y."/>
            <person name="Fujitsuka N."/>
            <person name="Fukunaka R."/>
            <person name="Hamada M."/>
            <person name="Harada C."/>
            <person name="Hayashi A."/>
            <person name="Hijishita S."/>
            <person name="Honda M."/>
            <person name="Hosokawa S."/>
            <person name="Ichikawa Y."/>
            <person name="Idonuma A."/>
            <person name="Iijima M."/>
            <person name="Ikeda M."/>
            <person name="Ikeno M."/>
            <person name="Ito K."/>
            <person name="Ito S."/>
            <person name="Ito T."/>
            <person name="Ito Y."/>
            <person name="Ito Y."/>
            <person name="Iwabuchi A."/>
            <person name="Kamiya K."/>
            <person name="Karasawa W."/>
            <person name="Kurita K."/>
            <person name="Katagiri S."/>
            <person name="Kikuta A."/>
            <person name="Kobayashi H."/>
            <person name="Kobayashi N."/>
            <person name="Machita K."/>
            <person name="Maehara T."/>
            <person name="Masukawa M."/>
            <person name="Mizubayashi T."/>
            <person name="Mukai Y."/>
            <person name="Nagasaki H."/>
            <person name="Nagata Y."/>
            <person name="Naito S."/>
            <person name="Nakashima M."/>
            <person name="Nakama Y."/>
            <person name="Nakamichi Y."/>
            <person name="Nakamura M."/>
            <person name="Meguro A."/>
            <person name="Negishi M."/>
            <person name="Ohta I."/>
            <person name="Ohta T."/>
            <person name="Okamoto M."/>
            <person name="Ono N."/>
            <person name="Saji S."/>
            <person name="Sakaguchi M."/>
            <person name="Sakai K."/>
            <person name="Shibata M."/>
            <person name="Shimokawa T."/>
            <person name="Song J."/>
            <person name="Takazaki Y."/>
            <person name="Terasawa K."/>
            <person name="Tsugane M."/>
            <person name="Tsuji K."/>
            <person name="Ueda S."/>
            <person name="Waki K."/>
            <person name="Yamagata H."/>
            <person name="Yamamoto M."/>
            <person name="Yamamoto S."/>
            <person name="Yamane H."/>
            <person name="Yoshiki S."/>
            <person name="Yoshihara R."/>
            <person name="Yukawa K."/>
            <person name="Zhong H."/>
            <person name="Yano M."/>
            <person name="Yuan Q."/>
            <person name="Ouyang S."/>
            <person name="Liu J."/>
            <person name="Jones K.M."/>
            <person name="Gansberger K."/>
            <person name="Moffat K."/>
            <person name="Hill J."/>
            <person name="Bera J."/>
            <person name="Fadrosh D."/>
            <person name="Jin S."/>
            <person name="Johri S."/>
            <person name="Kim M."/>
            <person name="Overton L."/>
            <person name="Reardon M."/>
            <person name="Tsitrin T."/>
            <person name="Vuong H."/>
            <person name="Weaver B."/>
            <person name="Ciecko A."/>
            <person name="Tallon L."/>
            <person name="Jackson J."/>
            <person name="Pai G."/>
            <person name="Aken S.V."/>
            <person name="Utterback T."/>
            <person name="Reidmuller S."/>
            <person name="Feldblyum T."/>
            <person name="Hsiao J."/>
            <person name="Zismann V."/>
            <person name="Iobst S."/>
            <person name="de Vazeille A.R."/>
            <person name="Buell C.R."/>
            <person name="Ying K."/>
            <person name="Li Y."/>
            <person name="Lu T."/>
            <person name="Huang Y."/>
            <person name="Zhao Q."/>
            <person name="Feng Q."/>
            <person name="Zhang L."/>
            <person name="Zhu J."/>
            <person name="Weng Q."/>
            <person name="Mu J."/>
            <person name="Lu Y."/>
            <person name="Fan D."/>
            <person name="Liu Y."/>
            <person name="Guan J."/>
            <person name="Zhang Y."/>
            <person name="Yu S."/>
            <person name="Liu X."/>
            <person name="Zhang Y."/>
            <person name="Hong G."/>
            <person name="Han B."/>
            <person name="Choisne N."/>
            <person name="Demange N."/>
            <person name="Orjeda G."/>
            <person name="Samain S."/>
            <person name="Cattolico L."/>
            <person name="Pelletier E."/>
            <person name="Couloux A."/>
            <person name="Segurens B."/>
            <person name="Wincker P."/>
            <person name="D'Hont A."/>
            <person name="Scarpelli C."/>
            <person name="Weissenbach J."/>
            <person name="Salanoubat M."/>
            <person name="Quetier F."/>
            <person name="Yu Y."/>
            <person name="Kim H.R."/>
            <person name="Rambo T."/>
            <person name="Currie J."/>
            <person name="Collura K."/>
            <person name="Luo M."/>
            <person name="Yang T."/>
            <person name="Ammiraju J.S.S."/>
            <person name="Engler F."/>
            <person name="Soderlund C."/>
            <person name="Wing R.A."/>
            <person name="Palmer L.E."/>
            <person name="de la Bastide M."/>
            <person name="Spiegel L."/>
            <person name="Nascimento L."/>
            <person name="Zutavern T."/>
            <person name="O'Shaughnessy A."/>
            <person name="Dike S."/>
            <person name="Dedhia N."/>
            <person name="Preston R."/>
            <person name="Balija V."/>
            <person name="McCombie W.R."/>
            <person name="Chow T."/>
            <person name="Chen H."/>
            <person name="Chung M."/>
            <person name="Chen C."/>
            <person name="Shaw J."/>
            <person name="Wu H."/>
            <person name="Hsiao K."/>
            <person name="Chao Y."/>
            <person name="Chu M."/>
            <person name="Cheng C."/>
            <person name="Hour A."/>
            <person name="Lee P."/>
            <person name="Lin S."/>
            <person name="Lin Y."/>
            <person name="Liou J."/>
            <person name="Liu S."/>
            <person name="Hsing Y."/>
            <person name="Raghuvanshi S."/>
            <person name="Mohanty A."/>
            <person name="Bharti A.K."/>
            <person name="Gaur A."/>
            <person name="Gupta V."/>
            <person name="Kumar D."/>
            <person name="Ravi V."/>
            <person name="Vij S."/>
            <person name="Kapur A."/>
            <person name="Khurana P."/>
            <person name="Khurana P."/>
            <person name="Khurana J.P."/>
            <person name="Tyagi A.K."/>
            <person name="Gaikwad K."/>
            <person name="Singh A."/>
            <person name="Dalal V."/>
            <person name="Srivastava S."/>
            <person name="Dixit A."/>
            <person name="Pal A.K."/>
            <person name="Ghazi I.A."/>
            <person name="Yadav M."/>
            <person name="Pandit A."/>
            <person name="Bhargava A."/>
            <person name="Sureshbabu K."/>
            <person name="Batra K."/>
            <person name="Sharma T.R."/>
            <person name="Mohapatra T."/>
            <person name="Singh N.K."/>
            <person name="Messing J."/>
            <person name="Nelson A.B."/>
            <person name="Fuks G."/>
            <person name="Kavchok S."/>
            <person name="Keizer G."/>
            <person name="Linton E."/>
            <person name="Llaca V."/>
            <person name="Song R."/>
            <person name="Tanyolac B."/>
            <person name="Young S."/>
            <person name="Ho-Il K."/>
            <person name="Hahn J.H."/>
            <person name="Sangsakoo G."/>
            <person name="Vanavichit A."/>
            <person name="de Mattos Luiz.A.T."/>
            <person name="Zimmer P.D."/>
            <person name="Malone G."/>
            <person name="Dellagostin O."/>
            <person name="de Oliveira A.C."/>
            <person name="Bevan M."/>
            <person name="Bancroft I."/>
            <person name="Minx P."/>
            <person name="Cordum H."/>
            <person name="Wilson R."/>
            <person name="Cheng Z."/>
            <person name="Jin W."/>
            <person name="Jiang J."/>
            <person name="Leong S.A."/>
            <person name="Iwama H."/>
            <person name="Gojobori T."/>
            <person name="Itoh T."/>
            <person name="Niimura Y."/>
            <person name="Fujii Y."/>
            <person name="Habara T."/>
            <person name="Sakai H."/>
            <person name="Sato Y."/>
            <person name="Wilson G."/>
            <person name="Kumar K."/>
            <person name="McCouch S."/>
            <person name="Juretic N."/>
            <person name="Hoen D."/>
            <person name="Wright S."/>
            <person name="Bruskiewich R."/>
            <person name="Bureau T."/>
            <person name="Miyao A."/>
            <person name="Hirochika H."/>
            <person name="Nishikawa T."/>
            <person name="Kadowaki K."/>
            <person name="Sugiura M."/>
            <person name="Burr B."/>
            <person name="Sasaki T."/>
        </authorList>
    </citation>
    <scope>NUCLEOTIDE SEQUENCE [LARGE SCALE GENOMIC DNA]</scope>
    <source>
        <strain evidence="2">cv. Nipponbare</strain>
    </source>
</reference>
<dbReference type="KEGG" id="dosa:Os04g0172100"/>
<gene>
    <name evidence="1" type="ordered locus">Os04g0172100</name>
</gene>
<accession>C7J0Y3</accession>
<name>C7J0Y3_ORYSJ</name>
<dbReference type="AlphaFoldDB" id="C7J0Y3"/>
<dbReference type="Proteomes" id="UP000000763">
    <property type="component" value="Chromosome 4"/>
</dbReference>
<sequence length="31" mass="3474">SISTQPDDVHQVVLLDLAKSANLVRLEIRRS</sequence>
<reference evidence="2" key="2">
    <citation type="journal article" date="2008" name="Nucleic Acids Res.">
        <title>The rice annotation project database (RAP-DB): 2008 update.</title>
        <authorList>
            <consortium name="The rice annotation project (RAP)"/>
        </authorList>
    </citation>
    <scope>GENOME REANNOTATION</scope>
    <source>
        <strain evidence="2">cv. Nipponbare</strain>
    </source>
</reference>
<protein>
    <submittedName>
        <fullName evidence="1">Os04g0172100 protein</fullName>
    </submittedName>
</protein>
<evidence type="ECO:0000313" key="1">
    <source>
        <dbReference type="EMBL" id="BAH92497.1"/>
    </source>
</evidence>
<feature type="non-terminal residue" evidence="1">
    <location>
        <position position="1"/>
    </location>
</feature>
<organism evidence="1 2">
    <name type="scientific">Oryza sativa subsp. japonica</name>
    <name type="common">Rice</name>
    <dbReference type="NCBI Taxonomy" id="39947"/>
    <lineage>
        <taxon>Eukaryota</taxon>
        <taxon>Viridiplantae</taxon>
        <taxon>Streptophyta</taxon>
        <taxon>Embryophyta</taxon>
        <taxon>Tracheophyta</taxon>
        <taxon>Spermatophyta</taxon>
        <taxon>Magnoliopsida</taxon>
        <taxon>Liliopsida</taxon>
        <taxon>Poales</taxon>
        <taxon>Poaceae</taxon>
        <taxon>BOP clade</taxon>
        <taxon>Oryzoideae</taxon>
        <taxon>Oryzeae</taxon>
        <taxon>Oryzinae</taxon>
        <taxon>Oryza</taxon>
        <taxon>Oryza sativa</taxon>
    </lineage>
</organism>